<evidence type="ECO:0000313" key="3">
    <source>
        <dbReference type="EMBL" id="KAK8762240.1"/>
    </source>
</evidence>
<comment type="caution">
    <text evidence="3">The sequence shown here is derived from an EMBL/GenBank/DDBJ whole genome shotgun (WGS) entry which is preliminary data.</text>
</comment>
<feature type="transmembrane region" description="Helical" evidence="2">
    <location>
        <begin position="21"/>
        <end position="43"/>
    </location>
</feature>
<keyword evidence="2" id="KW-0472">Membrane</keyword>
<feature type="compositionally biased region" description="Low complexity" evidence="1">
    <location>
        <begin position="599"/>
        <end position="612"/>
    </location>
</feature>
<feature type="compositionally biased region" description="Basic and acidic residues" evidence="1">
    <location>
        <begin position="441"/>
        <end position="465"/>
    </location>
</feature>
<feature type="compositionally biased region" description="Basic and acidic residues" evidence="1">
    <location>
        <begin position="223"/>
        <end position="278"/>
    </location>
</feature>
<accession>A0AAQ4DIF0</accession>
<evidence type="ECO:0000256" key="2">
    <source>
        <dbReference type="SAM" id="Phobius"/>
    </source>
</evidence>
<gene>
    <name evidence="3" type="ORF">V5799_026488</name>
</gene>
<feature type="transmembrane region" description="Helical" evidence="2">
    <location>
        <begin position="63"/>
        <end position="85"/>
    </location>
</feature>
<evidence type="ECO:0000256" key="1">
    <source>
        <dbReference type="SAM" id="MobiDB-lite"/>
    </source>
</evidence>
<organism evidence="3 4">
    <name type="scientific">Amblyomma americanum</name>
    <name type="common">Lone star tick</name>
    <dbReference type="NCBI Taxonomy" id="6943"/>
    <lineage>
        <taxon>Eukaryota</taxon>
        <taxon>Metazoa</taxon>
        <taxon>Ecdysozoa</taxon>
        <taxon>Arthropoda</taxon>
        <taxon>Chelicerata</taxon>
        <taxon>Arachnida</taxon>
        <taxon>Acari</taxon>
        <taxon>Parasitiformes</taxon>
        <taxon>Ixodida</taxon>
        <taxon>Ixodoidea</taxon>
        <taxon>Ixodidae</taxon>
        <taxon>Amblyomminae</taxon>
        <taxon>Amblyomma</taxon>
    </lineage>
</organism>
<feature type="region of interest" description="Disordered" evidence="1">
    <location>
        <begin position="586"/>
        <end position="624"/>
    </location>
</feature>
<feature type="compositionally biased region" description="Basic and acidic residues" evidence="1">
    <location>
        <begin position="511"/>
        <end position="521"/>
    </location>
</feature>
<dbReference type="Proteomes" id="UP001321473">
    <property type="component" value="Unassembled WGS sequence"/>
</dbReference>
<feature type="compositionally biased region" description="Polar residues" evidence="1">
    <location>
        <begin position="160"/>
        <end position="170"/>
    </location>
</feature>
<reference evidence="3 4" key="1">
    <citation type="journal article" date="2023" name="Arcadia Sci">
        <title>De novo assembly of a long-read Amblyomma americanum tick genome.</title>
        <authorList>
            <person name="Chou S."/>
            <person name="Poskanzer K.E."/>
            <person name="Rollins M."/>
            <person name="Thuy-Boun P.S."/>
        </authorList>
    </citation>
    <scope>NUCLEOTIDE SEQUENCE [LARGE SCALE GENOMIC DNA]</scope>
    <source>
        <strain evidence="3">F_SG_1</strain>
        <tissue evidence="3">Salivary glands</tissue>
    </source>
</reference>
<feature type="region of interest" description="Disordered" evidence="1">
    <location>
        <begin position="118"/>
        <end position="555"/>
    </location>
</feature>
<dbReference type="EMBL" id="JARKHS020030316">
    <property type="protein sequence ID" value="KAK8762240.1"/>
    <property type="molecule type" value="Genomic_DNA"/>
</dbReference>
<dbReference type="AlphaFoldDB" id="A0AAQ4DIF0"/>
<sequence>MYLFSGVALLWSNKDNKATAFPIFVFTSILTLLLSVAVTAYYFTQNELVFSYFFEPNNNAALASFLIFLYFSRYFFIGWIVKLALAMVAHKRKEEIDNEKESIEIQTAVDKAFQNVFDQEPEPEEPHVRPDAIPESMGRIPRVTAVAPGATPPPRKQPDESTQNNRTANGHVNRAYERDSEERPPRQDAREPRYPREEEQRARSAAPRADGREPQRVQQQQPRTRDDQRREDGWRESRVPDTDKEFLHAYDRRGDRVSRDGRPPQEYPMKEYSRREYPSESVPGRPRTPALDDGEEYRNRESRYQEHGAGLRRDYKPHGSSEDIYKGRSEPGDSYDARSKSPHRGQYGGDRRQQEYYPEEEALRKGAYGELRGRRQGDVEEPRRGGGVGPAQLPDRRSSPEYAYDEVRYRADRAVPPERGRRDNYDARGGHPQQQQLQANDSRRPRRDLEDDYDRRADTARDVRPQHRTTAESARSSYEDYEPNRADSRRPVADYGRERSSSPTQPLDASRYLRADEDARSGKKRPSSAHYSREFDYGPGPQGYNVPSPHSRPRSMILVGDEDEVARPPGGGGLKREESFVQKIKPRYESSTGGALRTGPAPVGGVPAVGPASLRSRGVPKGRY</sequence>
<feature type="compositionally biased region" description="Basic and acidic residues" evidence="1">
    <location>
        <begin position="371"/>
        <end position="384"/>
    </location>
</feature>
<name>A0AAQ4DIF0_AMBAM</name>
<keyword evidence="2" id="KW-1133">Transmembrane helix</keyword>
<feature type="compositionally biased region" description="Basic and acidic residues" evidence="1">
    <location>
        <begin position="394"/>
        <end position="429"/>
    </location>
</feature>
<evidence type="ECO:0000313" key="4">
    <source>
        <dbReference type="Proteomes" id="UP001321473"/>
    </source>
</evidence>
<proteinExistence type="predicted"/>
<feature type="compositionally biased region" description="Basic and acidic residues" evidence="1">
    <location>
        <begin position="296"/>
        <end position="339"/>
    </location>
</feature>
<feature type="compositionally biased region" description="Basic and acidic residues" evidence="1">
    <location>
        <begin position="174"/>
        <end position="202"/>
    </location>
</feature>
<feature type="compositionally biased region" description="Basic and acidic residues" evidence="1">
    <location>
        <begin position="482"/>
        <end position="500"/>
    </location>
</feature>
<protein>
    <submittedName>
        <fullName evidence="3">Uncharacterized protein</fullName>
    </submittedName>
</protein>
<keyword evidence="2" id="KW-0812">Transmembrane</keyword>
<keyword evidence="4" id="KW-1185">Reference proteome</keyword>